<protein>
    <recommendedName>
        <fullName evidence="1">CHAT domain-containing protein</fullName>
    </recommendedName>
</protein>
<reference evidence="2 3" key="1">
    <citation type="submission" date="2007-06" db="EMBL/GenBank/DDBJ databases">
        <authorList>
            <person name="Shimkets L."/>
            <person name="Ferriera S."/>
            <person name="Johnson J."/>
            <person name="Kravitz S."/>
            <person name="Beeson K."/>
            <person name="Sutton G."/>
            <person name="Rogers Y.-H."/>
            <person name="Friedman R."/>
            <person name="Frazier M."/>
            <person name="Venter J.C."/>
        </authorList>
    </citation>
    <scope>NUCLEOTIDE SEQUENCE [LARGE SCALE GENOMIC DNA]</scope>
    <source>
        <strain evidence="2 3">SIR-1</strain>
    </source>
</reference>
<comment type="caution">
    <text evidence="2">The sequence shown here is derived from an EMBL/GenBank/DDBJ whole genome shotgun (WGS) entry which is preliminary data.</text>
</comment>
<keyword evidence="3" id="KW-1185">Reference proteome</keyword>
<dbReference type="InterPro" id="IPR024983">
    <property type="entry name" value="CHAT_dom"/>
</dbReference>
<evidence type="ECO:0000313" key="3">
    <source>
        <dbReference type="Proteomes" id="UP000005801"/>
    </source>
</evidence>
<dbReference type="Proteomes" id="UP000005801">
    <property type="component" value="Unassembled WGS sequence"/>
</dbReference>
<proteinExistence type="predicted"/>
<dbReference type="eggNOG" id="COG4995">
    <property type="taxonomic scope" value="Bacteria"/>
</dbReference>
<dbReference type="STRING" id="391625.PPSIR1_39510"/>
<evidence type="ECO:0000313" key="2">
    <source>
        <dbReference type="EMBL" id="EDM81411.1"/>
    </source>
</evidence>
<gene>
    <name evidence="2" type="ORF">PPSIR1_39510</name>
</gene>
<feature type="domain" description="CHAT" evidence="1">
    <location>
        <begin position="123"/>
        <end position="257"/>
    </location>
</feature>
<dbReference type="EMBL" id="ABCS01000003">
    <property type="protein sequence ID" value="EDM81411.1"/>
    <property type="molecule type" value="Genomic_DNA"/>
</dbReference>
<dbReference type="Pfam" id="PF12770">
    <property type="entry name" value="CHAT"/>
    <property type="match status" value="1"/>
</dbReference>
<dbReference type="AlphaFoldDB" id="A6FY32"/>
<name>A6FY32_9BACT</name>
<sequence length="291" mass="30861">MQTNGSRIATLKARAMLSAAGLYMPLLSPAFVASKARRAQLEFAAGLARQGRLQIVPILAGPLDLASTPLAGFRAVGESGVGGLSPMFGRRGGAATRGASRRSSSAVRRVLYAMSGPSGWDPLSLGAEQRGVREATRGSSLEIDFRPSVTLGELHDELLSERLDVLHFSGHFDERRLIMSDGGGEPRAIALDAFFNLVRGRVRVLVLSACDTASMARGARGIDYIVAMDGPVEDLAAVEFSRFFYRSLGRNLGIEAAYEDGLNGALAVGGRRIRPVLFSPDGSVRGPAAFN</sequence>
<organism evidence="2 3">
    <name type="scientific">Plesiocystis pacifica SIR-1</name>
    <dbReference type="NCBI Taxonomy" id="391625"/>
    <lineage>
        <taxon>Bacteria</taxon>
        <taxon>Pseudomonadati</taxon>
        <taxon>Myxococcota</taxon>
        <taxon>Polyangia</taxon>
        <taxon>Nannocystales</taxon>
        <taxon>Nannocystaceae</taxon>
        <taxon>Plesiocystis</taxon>
    </lineage>
</organism>
<accession>A6FY32</accession>
<evidence type="ECO:0000259" key="1">
    <source>
        <dbReference type="Pfam" id="PF12770"/>
    </source>
</evidence>